<evidence type="ECO:0000259" key="2">
    <source>
        <dbReference type="Pfam" id="PF09414"/>
    </source>
</evidence>
<keyword evidence="4" id="KW-1185">Reference proteome</keyword>
<evidence type="ECO:0000313" key="4">
    <source>
        <dbReference type="Proteomes" id="UP001281003"/>
    </source>
</evidence>
<feature type="region of interest" description="Disordered" evidence="1">
    <location>
        <begin position="738"/>
        <end position="835"/>
    </location>
</feature>
<evidence type="ECO:0000256" key="1">
    <source>
        <dbReference type="SAM" id="MobiDB-lite"/>
    </source>
</evidence>
<dbReference type="SUPFAM" id="SSF56091">
    <property type="entry name" value="DNA ligase/mRNA capping enzyme, catalytic domain"/>
    <property type="match status" value="1"/>
</dbReference>
<sequence>MSSSGVFSAAKLAAKHAFLSEIIKEQQQQQSAACLPSSPSASALASANVDNPSTTPGPVLTSPSSPDGSPYLVDNVDNVGTKTTSAGLSGKEKGKGKGRANPPATPSAPATSSPPFAPAPLPSPGPASTPSGGRKLVTVRRITAVDTTSNRSATKLTVAPGWTVGVPTKRRHGGSGGTSKLVFGPSLEVGHSVIFCEPDTLLPADHGRYGQLFASVGNQMMWKGRKWFRVGTKKVGSTSTKFGGKGQFVSQGVVFALGDVEEVMGDVVRRKRLERFAGGEEKEEEELVDYSAVLGAVKWEPHAHQVVGEKKTVGGKFNNSSKFGGSVGNGSKNAGGPGNVRVDKKGSNGGNGNKKKASSATPPPAAPVKIPSFIKKTDIDRVQNCPNLFTKAKYKLIVYQESVKIDGASMTCYFVPKTSKYFAGLHTPHFGSASFSVLETGRFGVCSKSVDLPYSEDCPYWAAAIKNDVASLLEGLYKQGLGSHRGALAIQGEVVGPTISGNHYNLPAGTKSSFTVFGIWDIETQSRWGPRSVQDFCATHHLSHVEVLGYVKLREIASSHAELLARANARQGEGLVFKSCAGDGRSFKVLSDRWITERGDEVDAKKAMQLAGVNMTSGNALVQESESENVVEPEVKECHTKSVETKFDKLPDTTNFVPTFANAKECLDAAVTWLGRPMTNGEAFAEISRFLLAEQSMNGKGISTSLIKDLGQLVVDNLKFIKPNKNITIHKTVASEDAPLSIPPTAPSTRTILDNSDNHSTPATVIQDTTPATHSNPTTSSTAPPKNISETEPESVCSLWAETATEQDITTNPTGTPPASEHPVNDNNDNNDTNDNVFAGVNWDEWMVCKQNGEMVMIRREDYVPRPRPSYYPSAEELARREAAKREARERRRYRRVF</sequence>
<comment type="caution">
    <text evidence="3">The sequence shown here is derived from an EMBL/GenBank/DDBJ whole genome shotgun (WGS) entry which is preliminary data.</text>
</comment>
<feature type="compositionally biased region" description="Low complexity" evidence="1">
    <location>
        <begin position="26"/>
        <end position="47"/>
    </location>
</feature>
<protein>
    <recommendedName>
        <fullName evidence="2">RNA ligase domain-containing protein</fullName>
    </recommendedName>
</protein>
<dbReference type="Proteomes" id="UP001281003">
    <property type="component" value="Unassembled WGS sequence"/>
</dbReference>
<feature type="region of interest" description="Disordered" evidence="1">
    <location>
        <begin position="318"/>
        <end position="367"/>
    </location>
</feature>
<reference evidence="3" key="1">
    <citation type="journal article" date="2023" name="Mol. Phylogenet. Evol.">
        <title>Genome-scale phylogeny and comparative genomics of the fungal order Sordariales.</title>
        <authorList>
            <person name="Hensen N."/>
            <person name="Bonometti L."/>
            <person name="Westerberg I."/>
            <person name="Brannstrom I.O."/>
            <person name="Guillou S."/>
            <person name="Cros-Aarteil S."/>
            <person name="Calhoun S."/>
            <person name="Haridas S."/>
            <person name="Kuo A."/>
            <person name="Mondo S."/>
            <person name="Pangilinan J."/>
            <person name="Riley R."/>
            <person name="LaButti K."/>
            <person name="Andreopoulos B."/>
            <person name="Lipzen A."/>
            <person name="Chen C."/>
            <person name="Yan M."/>
            <person name="Daum C."/>
            <person name="Ng V."/>
            <person name="Clum A."/>
            <person name="Steindorff A."/>
            <person name="Ohm R.A."/>
            <person name="Martin F."/>
            <person name="Silar P."/>
            <person name="Natvig D.O."/>
            <person name="Lalanne C."/>
            <person name="Gautier V."/>
            <person name="Ament-Velasquez S.L."/>
            <person name="Kruys A."/>
            <person name="Hutchinson M.I."/>
            <person name="Powell A.J."/>
            <person name="Barry K."/>
            <person name="Miller A.N."/>
            <person name="Grigoriev I.V."/>
            <person name="Debuchy R."/>
            <person name="Gladieux P."/>
            <person name="Hiltunen Thoren M."/>
            <person name="Johannesson H."/>
        </authorList>
    </citation>
    <scope>NUCLEOTIDE SEQUENCE</scope>
    <source>
        <strain evidence="3">FGSC 1904</strain>
    </source>
</reference>
<feature type="compositionally biased region" description="Polar residues" evidence="1">
    <location>
        <begin position="747"/>
        <end position="790"/>
    </location>
</feature>
<dbReference type="AlphaFoldDB" id="A0AAE0PHB2"/>
<feature type="compositionally biased region" description="Pro residues" evidence="1">
    <location>
        <begin position="115"/>
        <end position="127"/>
    </location>
</feature>
<evidence type="ECO:0000313" key="3">
    <source>
        <dbReference type="EMBL" id="KAK3399934.1"/>
    </source>
</evidence>
<organism evidence="3 4">
    <name type="scientific">Sordaria brevicollis</name>
    <dbReference type="NCBI Taxonomy" id="83679"/>
    <lineage>
        <taxon>Eukaryota</taxon>
        <taxon>Fungi</taxon>
        <taxon>Dikarya</taxon>
        <taxon>Ascomycota</taxon>
        <taxon>Pezizomycotina</taxon>
        <taxon>Sordariomycetes</taxon>
        <taxon>Sordariomycetidae</taxon>
        <taxon>Sordariales</taxon>
        <taxon>Sordariaceae</taxon>
        <taxon>Sordaria</taxon>
    </lineage>
</organism>
<feature type="region of interest" description="Disordered" evidence="1">
    <location>
        <begin position="24"/>
        <end position="136"/>
    </location>
</feature>
<dbReference type="Pfam" id="PF09414">
    <property type="entry name" value="RNA_ligase"/>
    <property type="match status" value="1"/>
</dbReference>
<feature type="compositionally biased region" description="Polar residues" evidence="1">
    <location>
        <begin position="78"/>
        <end position="87"/>
    </location>
</feature>
<dbReference type="InterPro" id="IPR021122">
    <property type="entry name" value="RNA_ligase_dom_REL/Rnl2"/>
</dbReference>
<name>A0AAE0PHB2_SORBR</name>
<reference evidence="3" key="2">
    <citation type="submission" date="2023-07" db="EMBL/GenBank/DDBJ databases">
        <authorList>
            <consortium name="Lawrence Berkeley National Laboratory"/>
            <person name="Haridas S."/>
            <person name="Hensen N."/>
            <person name="Bonometti L."/>
            <person name="Westerberg I."/>
            <person name="Brannstrom I.O."/>
            <person name="Guillou S."/>
            <person name="Cros-Aarteil S."/>
            <person name="Calhoun S."/>
            <person name="Kuo A."/>
            <person name="Mondo S."/>
            <person name="Pangilinan J."/>
            <person name="Riley R."/>
            <person name="LaButti K."/>
            <person name="Andreopoulos B."/>
            <person name="Lipzen A."/>
            <person name="Chen C."/>
            <person name="Yanf M."/>
            <person name="Daum C."/>
            <person name="Ng V."/>
            <person name="Clum A."/>
            <person name="Steindorff A."/>
            <person name="Ohm R."/>
            <person name="Martin F."/>
            <person name="Silar P."/>
            <person name="Natvig D."/>
            <person name="Lalanne C."/>
            <person name="Gautier V."/>
            <person name="Ament-velasquez S.L."/>
            <person name="Kruys A."/>
            <person name="Hutchinson M.I."/>
            <person name="Powell A.J."/>
            <person name="Barry K."/>
            <person name="Miller A.N."/>
            <person name="Grigoriev I.V."/>
            <person name="Debuchy R."/>
            <person name="Gladieux P."/>
            <person name="Thoren M.H."/>
            <person name="Johannesson H."/>
        </authorList>
    </citation>
    <scope>NUCLEOTIDE SEQUENCE</scope>
    <source>
        <strain evidence="3">FGSC 1904</strain>
    </source>
</reference>
<feature type="compositionally biased region" description="Gly residues" evidence="1">
    <location>
        <begin position="325"/>
        <end position="338"/>
    </location>
</feature>
<feature type="compositionally biased region" description="Low complexity" evidence="1">
    <location>
        <begin position="825"/>
        <end position="835"/>
    </location>
</feature>
<feature type="compositionally biased region" description="Polar residues" evidence="1">
    <location>
        <begin position="48"/>
        <end position="67"/>
    </location>
</feature>
<dbReference type="EMBL" id="JAUTDP010000004">
    <property type="protein sequence ID" value="KAK3399934.1"/>
    <property type="molecule type" value="Genomic_DNA"/>
</dbReference>
<gene>
    <name evidence="3" type="ORF">B0T20DRAFT_349534</name>
</gene>
<dbReference type="Gene3D" id="3.30.470.30">
    <property type="entry name" value="DNA ligase/mRNA capping enzyme"/>
    <property type="match status" value="1"/>
</dbReference>
<accession>A0AAE0PHB2</accession>
<feature type="compositionally biased region" description="Polar residues" evidence="1">
    <location>
        <begin position="804"/>
        <end position="814"/>
    </location>
</feature>
<feature type="domain" description="RNA ligase" evidence="2">
    <location>
        <begin position="399"/>
        <end position="589"/>
    </location>
</feature>
<proteinExistence type="predicted"/>